<proteinExistence type="inferred from homology"/>
<evidence type="ECO:0000313" key="10">
    <source>
        <dbReference type="EMBL" id="GAA3746902.1"/>
    </source>
</evidence>
<keyword evidence="5 9" id="KW-0547">Nucleotide-binding</keyword>
<comment type="similarity">
    <text evidence="2 9">Belongs to the gluconokinase GntK/GntV family.</text>
</comment>
<dbReference type="SUPFAM" id="SSF52540">
    <property type="entry name" value="P-loop containing nucleoside triphosphate hydrolases"/>
    <property type="match status" value="1"/>
</dbReference>
<keyword evidence="6 9" id="KW-0418">Kinase</keyword>
<evidence type="ECO:0000256" key="1">
    <source>
        <dbReference type="ARBA" id="ARBA00004761"/>
    </source>
</evidence>
<dbReference type="Pfam" id="PF13671">
    <property type="entry name" value="AAA_33"/>
    <property type="match status" value="1"/>
</dbReference>
<keyword evidence="4 9" id="KW-0808">Transferase</keyword>
<evidence type="ECO:0000313" key="11">
    <source>
        <dbReference type="Proteomes" id="UP001500908"/>
    </source>
</evidence>
<keyword evidence="7 9" id="KW-0067">ATP-binding</keyword>
<evidence type="ECO:0000256" key="7">
    <source>
        <dbReference type="ARBA" id="ARBA00022840"/>
    </source>
</evidence>
<evidence type="ECO:0000256" key="6">
    <source>
        <dbReference type="ARBA" id="ARBA00022777"/>
    </source>
</evidence>
<dbReference type="InterPro" id="IPR027417">
    <property type="entry name" value="P-loop_NTPase"/>
</dbReference>
<dbReference type="Gene3D" id="3.40.50.300">
    <property type="entry name" value="P-loop containing nucleotide triphosphate hydrolases"/>
    <property type="match status" value="1"/>
</dbReference>
<comment type="catalytic activity">
    <reaction evidence="8 9">
        <text>D-gluconate + ATP = 6-phospho-D-gluconate + ADP + H(+)</text>
        <dbReference type="Rhea" id="RHEA:19433"/>
        <dbReference type="ChEBI" id="CHEBI:15378"/>
        <dbReference type="ChEBI" id="CHEBI:18391"/>
        <dbReference type="ChEBI" id="CHEBI:30616"/>
        <dbReference type="ChEBI" id="CHEBI:58759"/>
        <dbReference type="ChEBI" id="CHEBI:456216"/>
        <dbReference type="EC" id="2.7.1.12"/>
    </reaction>
</comment>
<evidence type="ECO:0000256" key="8">
    <source>
        <dbReference type="ARBA" id="ARBA00048090"/>
    </source>
</evidence>
<dbReference type="RefSeq" id="WP_344971775.1">
    <property type="nucleotide sequence ID" value="NZ_BAABDD010000011.1"/>
</dbReference>
<accession>A0ABP7FV76</accession>
<dbReference type="PANTHER" id="PTHR43442:SF3">
    <property type="entry name" value="GLUCONOKINASE-RELATED"/>
    <property type="match status" value="1"/>
</dbReference>
<evidence type="ECO:0000256" key="9">
    <source>
        <dbReference type="RuleBase" id="RU363066"/>
    </source>
</evidence>
<name>A0ABP7FV76_9ACTN</name>
<protein>
    <recommendedName>
        <fullName evidence="3 9">Gluconokinase</fullName>
        <ecNumber evidence="3 9">2.7.1.12</ecNumber>
    </recommendedName>
</protein>
<dbReference type="Proteomes" id="UP001500908">
    <property type="component" value="Unassembled WGS sequence"/>
</dbReference>
<evidence type="ECO:0000256" key="3">
    <source>
        <dbReference type="ARBA" id="ARBA00012054"/>
    </source>
</evidence>
<dbReference type="NCBIfam" id="TIGR01313">
    <property type="entry name" value="therm_gnt_kin"/>
    <property type="match status" value="1"/>
</dbReference>
<organism evidence="10 11">
    <name type="scientific">Salinactinospora qingdaonensis</name>
    <dbReference type="NCBI Taxonomy" id="702744"/>
    <lineage>
        <taxon>Bacteria</taxon>
        <taxon>Bacillati</taxon>
        <taxon>Actinomycetota</taxon>
        <taxon>Actinomycetes</taxon>
        <taxon>Streptosporangiales</taxon>
        <taxon>Nocardiopsidaceae</taxon>
        <taxon>Salinactinospora</taxon>
    </lineage>
</organism>
<evidence type="ECO:0000256" key="5">
    <source>
        <dbReference type="ARBA" id="ARBA00022741"/>
    </source>
</evidence>
<comment type="pathway">
    <text evidence="1">Carbohydrate acid metabolism.</text>
</comment>
<dbReference type="InterPro" id="IPR006001">
    <property type="entry name" value="Therm_gnt_kin"/>
</dbReference>
<evidence type="ECO:0000256" key="2">
    <source>
        <dbReference type="ARBA" id="ARBA00008420"/>
    </source>
</evidence>
<dbReference type="EC" id="2.7.1.12" evidence="3 9"/>
<comment type="caution">
    <text evidence="10">The sequence shown here is derived from an EMBL/GenBank/DDBJ whole genome shotgun (WGS) entry which is preliminary data.</text>
</comment>
<reference evidence="11" key="1">
    <citation type="journal article" date="2019" name="Int. J. Syst. Evol. Microbiol.">
        <title>The Global Catalogue of Microorganisms (GCM) 10K type strain sequencing project: providing services to taxonomists for standard genome sequencing and annotation.</title>
        <authorList>
            <consortium name="The Broad Institute Genomics Platform"/>
            <consortium name="The Broad Institute Genome Sequencing Center for Infectious Disease"/>
            <person name="Wu L."/>
            <person name="Ma J."/>
        </authorList>
    </citation>
    <scope>NUCLEOTIDE SEQUENCE [LARGE SCALE GENOMIC DNA]</scope>
    <source>
        <strain evidence="11">JCM 17137</strain>
    </source>
</reference>
<evidence type="ECO:0000256" key="4">
    <source>
        <dbReference type="ARBA" id="ARBA00022679"/>
    </source>
</evidence>
<dbReference type="CDD" id="cd02021">
    <property type="entry name" value="GntK"/>
    <property type="match status" value="1"/>
</dbReference>
<keyword evidence="11" id="KW-1185">Reference proteome</keyword>
<dbReference type="PANTHER" id="PTHR43442">
    <property type="entry name" value="GLUCONOKINASE-RELATED"/>
    <property type="match status" value="1"/>
</dbReference>
<sequence length="174" mass="18711">MHFVFMGVSGSGKTTVAEVVAERLNLPFAEADHFHPQANIAKMSSGVALTDDDRRPWLESLAAWIGEHEARGQATIMACSALKRAYRDILRQGAPDVRFVHLAGSVELIAQRLRSRTDHFMPGGLLESQAATLEPLAPDEDGVTLDLAAPIETSVAEGVRVVSQALDLRDPAGS</sequence>
<gene>
    <name evidence="10" type="ORF">GCM10022402_28010</name>
</gene>
<dbReference type="EMBL" id="BAABDD010000011">
    <property type="protein sequence ID" value="GAA3746902.1"/>
    <property type="molecule type" value="Genomic_DNA"/>
</dbReference>